<evidence type="ECO:0000313" key="2">
    <source>
        <dbReference type="EMBL" id="MBM6660205.1"/>
    </source>
</evidence>
<dbReference type="Proteomes" id="UP000764045">
    <property type="component" value="Unassembled WGS sequence"/>
</dbReference>
<sequence>MEELNLKIKNKMKTMQQVTLTQRINYTKFNLGYATVDDVVKIIKEGNILINDYRYGQYIIKQAVEYIRSLKTKAERQEWKARLLPAVAYNGLFSEMERHHLTQYSNITAMDFDDIHNYDEMYHLWRRLIITPCVYSVFVTPSGRGLKALVLHDNTDPAMHGDLYNQLLDRFNIVNPDTSCRDLARRNYLSYDPNIWVNPNPVPYHYVPTIKPIIQVQQVRQAQPQNHYAQTGKKISDRSIISIMNSNCKKNHPEYWQEGHRACSIFYLACKLCRWGVEEDLALEYFITGWESETMTEDEITGHVTNAYKTEKDNFGTVDFTFYK</sequence>
<comment type="caution">
    <text evidence="2">The sequence shown here is derived from an EMBL/GenBank/DDBJ whole genome shotgun (WGS) entry which is preliminary data.</text>
</comment>
<reference evidence="2 3" key="1">
    <citation type="journal article" date="2021" name="Sci. Rep.">
        <title>The distribution of antibiotic resistance genes in chicken gut microbiota commensals.</title>
        <authorList>
            <person name="Juricova H."/>
            <person name="Matiasovicova J."/>
            <person name="Kubasova T."/>
            <person name="Cejkova D."/>
            <person name="Rychlik I."/>
        </authorList>
    </citation>
    <scope>NUCLEOTIDE SEQUENCE [LARGE SCALE GENOMIC DNA]</scope>
    <source>
        <strain evidence="2 3">An819</strain>
    </source>
</reference>
<evidence type="ECO:0000313" key="3">
    <source>
        <dbReference type="Proteomes" id="UP000764045"/>
    </source>
</evidence>
<name>A0A939B369_9BACT</name>
<dbReference type="EMBL" id="JACJJL010000001">
    <property type="protein sequence ID" value="MBM6660205.1"/>
    <property type="molecule type" value="Genomic_DNA"/>
</dbReference>
<accession>A0A939B369</accession>
<dbReference type="RefSeq" id="WP_205106750.1">
    <property type="nucleotide sequence ID" value="NZ_JACJJL010000001.1"/>
</dbReference>
<proteinExistence type="predicted"/>
<dbReference type="Pfam" id="PF08800">
    <property type="entry name" value="BT4734-like_N"/>
    <property type="match status" value="1"/>
</dbReference>
<gene>
    <name evidence="2" type="ORF">H6B30_00295</name>
</gene>
<keyword evidence="3" id="KW-1185">Reference proteome</keyword>
<organism evidence="2 3">
    <name type="scientific">Marseilla massiliensis</name>
    <dbReference type="NCBI Taxonomy" id="1841864"/>
    <lineage>
        <taxon>Bacteria</taxon>
        <taxon>Pseudomonadati</taxon>
        <taxon>Bacteroidota</taxon>
        <taxon>Bacteroidia</taxon>
        <taxon>Bacteroidales</taxon>
        <taxon>Prevotellaceae</taxon>
        <taxon>Marseilla</taxon>
    </lineage>
</organism>
<dbReference type="AlphaFoldDB" id="A0A939B369"/>
<dbReference type="InterPro" id="IPR014907">
    <property type="entry name" value="BT4734-like_N"/>
</dbReference>
<feature type="domain" description="BT4734-like N-terminal" evidence="1">
    <location>
        <begin position="80"/>
        <end position="195"/>
    </location>
</feature>
<protein>
    <submittedName>
        <fullName evidence="2">Virulence protein E</fullName>
    </submittedName>
</protein>
<evidence type="ECO:0000259" key="1">
    <source>
        <dbReference type="Pfam" id="PF08800"/>
    </source>
</evidence>